<gene>
    <name evidence="4" type="ORF">FPZ12_026260</name>
</gene>
<keyword evidence="2" id="KW-0732">Signal</keyword>
<feature type="compositionally biased region" description="Low complexity" evidence="1">
    <location>
        <begin position="43"/>
        <end position="71"/>
    </location>
</feature>
<evidence type="ECO:0000313" key="4">
    <source>
        <dbReference type="EMBL" id="KAA9156976.1"/>
    </source>
</evidence>
<sequence length="220" mass="22071">MITRFTVGVAAVAGACALGACGSSTGSAAPASATTSAAEQSTAASGSLAATESTPASKSTTTAQAAQTDSTPRCTTGDLSVSLGTPKESQQYPGQYEVPLTYKNNSSRDCGLYGVPGVDLVGPDDPNGDTYHLTRVDNGVKYNVVTPGGTASAGITVLKDTDGSEGSNGSKNWTPTTVKTIPPGETTALTAQWPSNLPVLRQDSATHPGTYVNGILADPA</sequence>
<accession>A0A5N0UWB1</accession>
<feature type="compositionally biased region" description="Polar residues" evidence="1">
    <location>
        <begin position="164"/>
        <end position="179"/>
    </location>
</feature>
<comment type="caution">
    <text evidence="4">The sequence shown here is derived from an EMBL/GenBank/DDBJ whole genome shotgun (WGS) entry which is preliminary data.</text>
</comment>
<feature type="region of interest" description="Disordered" evidence="1">
    <location>
        <begin position="43"/>
        <end position="94"/>
    </location>
</feature>
<name>A0A5N0UWB1_9PSEU</name>
<evidence type="ECO:0000313" key="5">
    <source>
        <dbReference type="Proteomes" id="UP000319769"/>
    </source>
</evidence>
<evidence type="ECO:0000259" key="3">
    <source>
        <dbReference type="Pfam" id="PF14016"/>
    </source>
</evidence>
<reference evidence="4" key="1">
    <citation type="submission" date="2019-09" db="EMBL/GenBank/DDBJ databases">
        <authorList>
            <person name="Teo W.F.A."/>
            <person name="Duangmal K."/>
        </authorList>
    </citation>
    <scope>NUCLEOTIDE SEQUENCE [LARGE SCALE GENOMIC DNA]</scope>
    <source>
        <strain evidence="4">K81G1</strain>
    </source>
</reference>
<protein>
    <submittedName>
        <fullName evidence="4">DUF4232 domain-containing protein</fullName>
    </submittedName>
</protein>
<dbReference type="InterPro" id="IPR025326">
    <property type="entry name" value="DUF4232"/>
</dbReference>
<dbReference type="OrthoDB" id="3480105at2"/>
<evidence type="ECO:0000256" key="1">
    <source>
        <dbReference type="SAM" id="MobiDB-lite"/>
    </source>
</evidence>
<feature type="compositionally biased region" description="Polar residues" evidence="1">
    <location>
        <begin position="72"/>
        <end position="93"/>
    </location>
</feature>
<keyword evidence="5" id="KW-1185">Reference proteome</keyword>
<dbReference type="Pfam" id="PF14016">
    <property type="entry name" value="DUF4232"/>
    <property type="match status" value="1"/>
</dbReference>
<feature type="domain" description="DUF4232" evidence="3">
    <location>
        <begin position="74"/>
        <end position="192"/>
    </location>
</feature>
<organism evidence="4 5">
    <name type="scientific">Amycolatopsis acidicola</name>
    <dbReference type="NCBI Taxonomy" id="2596893"/>
    <lineage>
        <taxon>Bacteria</taxon>
        <taxon>Bacillati</taxon>
        <taxon>Actinomycetota</taxon>
        <taxon>Actinomycetes</taxon>
        <taxon>Pseudonocardiales</taxon>
        <taxon>Pseudonocardiaceae</taxon>
        <taxon>Amycolatopsis</taxon>
    </lineage>
</organism>
<feature type="chain" id="PRO_5024367158" evidence="2">
    <location>
        <begin position="29"/>
        <end position="220"/>
    </location>
</feature>
<proteinExistence type="predicted"/>
<evidence type="ECO:0000256" key="2">
    <source>
        <dbReference type="SAM" id="SignalP"/>
    </source>
</evidence>
<dbReference type="Proteomes" id="UP000319769">
    <property type="component" value="Unassembled WGS sequence"/>
</dbReference>
<dbReference type="AlphaFoldDB" id="A0A5N0UWB1"/>
<dbReference type="EMBL" id="VMNW02000045">
    <property type="protein sequence ID" value="KAA9156976.1"/>
    <property type="molecule type" value="Genomic_DNA"/>
</dbReference>
<feature type="region of interest" description="Disordered" evidence="1">
    <location>
        <begin position="160"/>
        <end position="183"/>
    </location>
</feature>
<dbReference type="PROSITE" id="PS51257">
    <property type="entry name" value="PROKAR_LIPOPROTEIN"/>
    <property type="match status" value="1"/>
</dbReference>
<feature type="signal peptide" evidence="2">
    <location>
        <begin position="1"/>
        <end position="28"/>
    </location>
</feature>